<dbReference type="Proteomes" id="UP000077202">
    <property type="component" value="Unassembled WGS sequence"/>
</dbReference>
<name>A0A176VY08_MARPO</name>
<dbReference type="Proteomes" id="UP001162541">
    <property type="component" value="Chromosome 5"/>
</dbReference>
<dbReference type="EMBL" id="AP019870">
    <property type="protein sequence ID" value="BBN12338.1"/>
    <property type="molecule type" value="Genomic_DNA"/>
</dbReference>
<dbReference type="AlphaFoldDB" id="A0A176VY08"/>
<evidence type="ECO:0000313" key="3">
    <source>
        <dbReference type="EMBL" id="OAE25162.1"/>
    </source>
</evidence>
<feature type="compositionally biased region" description="Basic and acidic residues" evidence="1">
    <location>
        <begin position="16"/>
        <end position="32"/>
    </location>
</feature>
<reference evidence="3 4" key="1">
    <citation type="submission" date="2016-03" db="EMBL/GenBank/DDBJ databases">
        <title>Mechanisms controlling the formation of the plant cell surface in tip-growing cells are functionally conserved among land plants.</title>
        <authorList>
            <person name="Honkanen S."/>
            <person name="Jones V.A."/>
            <person name="Morieri G."/>
            <person name="Champion C."/>
            <person name="Hetherington A.J."/>
            <person name="Kelly S."/>
            <person name="Saint-Marcoux D."/>
            <person name="Proust H."/>
            <person name="Prescott H."/>
            <person name="Dolan L."/>
        </authorList>
    </citation>
    <scope>NUCLEOTIDE SEQUENCE [LARGE SCALE GENOMIC DNA]</scope>
    <source>
        <strain evidence="4">cv. Tak-1 and cv. Tak-2</strain>
        <tissue evidence="3">Whole gametophyte</tissue>
    </source>
</reference>
<feature type="region of interest" description="Disordered" evidence="1">
    <location>
        <begin position="1"/>
        <end position="32"/>
    </location>
</feature>
<reference evidence="5" key="3">
    <citation type="journal article" date="2020" name="Curr. Biol.">
        <title>Chromatin organization in early land plants reveals an ancestral association between H3K27me3, transposons, and constitutive heterochromatin.</title>
        <authorList>
            <person name="Montgomery S.A."/>
            <person name="Tanizawa Y."/>
            <person name="Galik B."/>
            <person name="Wang N."/>
            <person name="Ito T."/>
            <person name="Mochizuki T."/>
            <person name="Akimcheva S."/>
            <person name="Bowman J.L."/>
            <person name="Cognat V."/>
            <person name="Marechal-Drouard L."/>
            <person name="Ekker H."/>
            <person name="Hong S.F."/>
            <person name="Kohchi T."/>
            <person name="Lin S.S."/>
            <person name="Liu L.D."/>
            <person name="Nakamura Y."/>
            <person name="Valeeva L.R."/>
            <person name="Shakirov E.V."/>
            <person name="Shippen D.E."/>
            <person name="Wei W.L."/>
            <person name="Yagura M."/>
            <person name="Yamaoka S."/>
            <person name="Yamato K.T."/>
            <person name="Liu C."/>
            <person name="Berger F."/>
        </authorList>
    </citation>
    <scope>NUCLEOTIDE SEQUENCE [LARGE SCALE GENOMIC DNA]</scope>
    <source>
        <strain evidence="5">Tak-1</strain>
    </source>
</reference>
<keyword evidence="4" id="KW-1185">Reference proteome</keyword>
<proteinExistence type="predicted"/>
<evidence type="ECO:0000313" key="4">
    <source>
        <dbReference type="Proteomes" id="UP000077202"/>
    </source>
</evidence>
<organism evidence="3 4">
    <name type="scientific">Marchantia polymorpha subsp. ruderalis</name>
    <dbReference type="NCBI Taxonomy" id="1480154"/>
    <lineage>
        <taxon>Eukaryota</taxon>
        <taxon>Viridiplantae</taxon>
        <taxon>Streptophyta</taxon>
        <taxon>Embryophyta</taxon>
        <taxon>Marchantiophyta</taxon>
        <taxon>Marchantiopsida</taxon>
        <taxon>Marchantiidae</taxon>
        <taxon>Marchantiales</taxon>
        <taxon>Marchantiaceae</taxon>
        <taxon>Marchantia</taxon>
    </lineage>
</organism>
<evidence type="ECO:0000313" key="5">
    <source>
        <dbReference type="Proteomes" id="UP001162541"/>
    </source>
</evidence>
<reference evidence="2" key="2">
    <citation type="journal article" date="2019" name="Curr. Biol.">
        <title>Chromatin organization in early land plants reveals an ancestral association between H3K27me3, transposons, and constitutive heterochromatin.</title>
        <authorList>
            <person name="Montgomery S.A."/>
            <person name="Tanizawa Y."/>
            <person name="Galik B."/>
            <person name="Wang N."/>
            <person name="Ito T."/>
            <person name="Mochizuki T."/>
            <person name="Akimcheva S."/>
            <person name="Bowman J."/>
            <person name="Cognat V."/>
            <person name="Drouard L."/>
            <person name="Ekker H."/>
            <person name="Houng S."/>
            <person name="Kohchi T."/>
            <person name="Lin S."/>
            <person name="Liu L.D."/>
            <person name="Nakamura Y."/>
            <person name="Valeeva L.R."/>
            <person name="Shakirov E.V."/>
            <person name="Shippen D.E."/>
            <person name="Wei W."/>
            <person name="Yagura M."/>
            <person name="Yamaoka S."/>
            <person name="Yamato K.T."/>
            <person name="Liu C."/>
            <person name="Berger F."/>
        </authorList>
    </citation>
    <scope>NUCLEOTIDE SEQUENCE [LARGE SCALE GENOMIC DNA]</scope>
    <source>
        <strain evidence="2">Tak-1</strain>
    </source>
</reference>
<accession>A0A176VY08</accession>
<dbReference type="EMBL" id="LVLJ01002403">
    <property type="protein sequence ID" value="OAE25162.1"/>
    <property type="molecule type" value="Genomic_DNA"/>
</dbReference>
<evidence type="ECO:0000256" key="1">
    <source>
        <dbReference type="SAM" id="MobiDB-lite"/>
    </source>
</evidence>
<protein>
    <submittedName>
        <fullName evidence="3">Uncharacterized protein</fullName>
    </submittedName>
</protein>
<sequence>MAGDKAKGGPSPRSKSAKEVPKSTDEKRDVPFSTAHVDRLRYARDISIAERSREARILRTRGMRQTLLGPDFRREPRGRHKELPHLMRGSLSRWHDYNCRVCQPSSLSHAPDCRRCQPLAAYAVGAHKLHPPSMNYLPVTMQYLNDAYMDSTYAHHVPDEDFADSWRRMKIARQQRAAVQRERTLHW</sequence>
<gene>
    <name evidence="3" type="ORF">AXG93_3217s1800</name>
    <name evidence="2" type="ORF">Mp_5g19250</name>
</gene>
<evidence type="ECO:0000313" key="2">
    <source>
        <dbReference type="EMBL" id="BBN12338.1"/>
    </source>
</evidence>